<comment type="caution">
    <text evidence="7">The sequence shown here is derived from an EMBL/GenBank/DDBJ whole genome shotgun (WGS) entry which is preliminary data.</text>
</comment>
<dbReference type="PANTHER" id="PTHR33529">
    <property type="entry name" value="SLR0882 PROTEIN-RELATED"/>
    <property type="match status" value="1"/>
</dbReference>
<feature type="transmembrane region" description="Helical" evidence="6">
    <location>
        <begin position="337"/>
        <end position="358"/>
    </location>
</feature>
<keyword evidence="4 6" id="KW-1133">Transmembrane helix</keyword>
<feature type="transmembrane region" description="Helical" evidence="6">
    <location>
        <begin position="102"/>
        <end position="121"/>
    </location>
</feature>
<proteinExistence type="predicted"/>
<dbReference type="EMBL" id="PDOB01000003">
    <property type="protein sequence ID" value="PIL41235.1"/>
    <property type="molecule type" value="Genomic_DNA"/>
</dbReference>
<evidence type="ECO:0000256" key="3">
    <source>
        <dbReference type="ARBA" id="ARBA00022692"/>
    </source>
</evidence>
<sequence>MKILQRYFAVNIAQAVFFVLVALLSLTAFMDLTGELGAVGQGGYMIQHAFLYVLMLLPGHVYEVMPMAALIGTIFTMAQFAASSEFTIMRASSMSTRMAAWMVFRVAIVFVLITFVFGELITPRTAPLAERLKLSAKGTAVSQEFRSGMWTKDIVRSDGVRGPVTGSRFFNVRQFRADGQLVGVNLYEFDTNFRLRSLITAASATFEGNNTWRLADVTETLFSNSRVLPPPGQQVPKGERVQNTFGQETSAVATRKLASMDLISEITPKILSVSSSDPDRMSANELAVYTRHLAENKQGADRFKIAFWKKLIDPLAIFVLMALALPFAYLHSRSGGISLKIFIGIMIGVSFMLINTLFSHLGLLSTWPPFFTAIAPSLLFLALALGALWWVERH</sequence>
<keyword evidence="8" id="KW-1185">Reference proteome</keyword>
<evidence type="ECO:0000256" key="4">
    <source>
        <dbReference type="ARBA" id="ARBA00022989"/>
    </source>
</evidence>
<dbReference type="GO" id="GO:0043190">
    <property type="term" value="C:ATP-binding cassette (ABC) transporter complex"/>
    <property type="evidence" value="ECO:0007669"/>
    <property type="project" value="TreeGrafter"/>
</dbReference>
<evidence type="ECO:0000256" key="5">
    <source>
        <dbReference type="ARBA" id="ARBA00023136"/>
    </source>
</evidence>
<keyword evidence="5 6" id="KW-0472">Membrane</keyword>
<evidence type="ECO:0000313" key="8">
    <source>
        <dbReference type="Proteomes" id="UP000228593"/>
    </source>
</evidence>
<reference evidence="7 8" key="1">
    <citation type="submission" date="2017-10" db="EMBL/GenBank/DDBJ databases">
        <title>Massilia psychrophilum sp. nov., a novel purple-pigmented bacterium isolated from Tianshan glacier, Xinjiang Municipality, China.</title>
        <authorList>
            <person name="Wang H."/>
        </authorList>
    </citation>
    <scope>NUCLEOTIDE SEQUENCE [LARGE SCALE GENOMIC DNA]</scope>
    <source>
        <strain evidence="7 8">JCM 30813</strain>
    </source>
</reference>
<organism evidence="7 8">
    <name type="scientific">Massilia psychrophila</name>
    <dbReference type="NCBI Taxonomy" id="1603353"/>
    <lineage>
        <taxon>Bacteria</taxon>
        <taxon>Pseudomonadati</taxon>
        <taxon>Pseudomonadota</taxon>
        <taxon>Betaproteobacteria</taxon>
        <taxon>Burkholderiales</taxon>
        <taxon>Oxalobacteraceae</taxon>
        <taxon>Telluria group</taxon>
        <taxon>Massilia</taxon>
    </lineage>
</organism>
<evidence type="ECO:0000256" key="1">
    <source>
        <dbReference type="ARBA" id="ARBA00004651"/>
    </source>
</evidence>
<evidence type="ECO:0000256" key="2">
    <source>
        <dbReference type="ARBA" id="ARBA00022475"/>
    </source>
</evidence>
<dbReference type="InterPro" id="IPR005495">
    <property type="entry name" value="LptG/LptF_permease"/>
</dbReference>
<feature type="transmembrane region" description="Helical" evidence="6">
    <location>
        <begin position="311"/>
        <end position="331"/>
    </location>
</feature>
<accession>A0A2G8T593</accession>
<dbReference type="Pfam" id="PF03739">
    <property type="entry name" value="LptF_LptG"/>
    <property type="match status" value="1"/>
</dbReference>
<protein>
    <submittedName>
        <fullName evidence="7">LPS export ABC transporter permease LptG</fullName>
    </submittedName>
</protein>
<feature type="transmembrane region" description="Helical" evidence="6">
    <location>
        <begin position="7"/>
        <end position="30"/>
    </location>
</feature>
<dbReference type="Proteomes" id="UP000228593">
    <property type="component" value="Unassembled WGS sequence"/>
</dbReference>
<dbReference type="RefSeq" id="WP_099914679.1">
    <property type="nucleotide sequence ID" value="NZ_BMHS01000004.1"/>
</dbReference>
<dbReference type="OrthoDB" id="9776227at2"/>
<evidence type="ECO:0000256" key="6">
    <source>
        <dbReference type="SAM" id="Phobius"/>
    </source>
</evidence>
<gene>
    <name evidence="7" type="ORF">CR103_03875</name>
</gene>
<dbReference type="GO" id="GO:0015920">
    <property type="term" value="P:lipopolysaccharide transport"/>
    <property type="evidence" value="ECO:0007669"/>
    <property type="project" value="TreeGrafter"/>
</dbReference>
<keyword evidence="2" id="KW-1003">Cell membrane</keyword>
<name>A0A2G8T593_9BURK</name>
<dbReference type="PANTHER" id="PTHR33529:SF2">
    <property type="entry name" value="LIPOPOLYSACCHARIDE EXPORT SYSTEM PERMEASE PROTEIN LPTG"/>
    <property type="match status" value="1"/>
</dbReference>
<feature type="transmembrane region" description="Helical" evidence="6">
    <location>
        <begin position="370"/>
        <end position="391"/>
    </location>
</feature>
<keyword evidence="3 6" id="KW-0812">Transmembrane</keyword>
<evidence type="ECO:0000313" key="7">
    <source>
        <dbReference type="EMBL" id="PIL41235.1"/>
    </source>
</evidence>
<comment type="subcellular location">
    <subcellularLocation>
        <location evidence="1">Cell membrane</location>
        <topology evidence="1">Multi-pass membrane protein</topology>
    </subcellularLocation>
</comment>
<dbReference type="AlphaFoldDB" id="A0A2G8T593"/>